<protein>
    <submittedName>
        <fullName evidence="2">Uncharacterized protein</fullName>
    </submittedName>
</protein>
<dbReference type="Proteomes" id="UP000593735">
    <property type="component" value="Chromosome"/>
</dbReference>
<sequence>MGDSPRERRLIDRMSIHVSTDGIGDEISFKRLKEMLDGYDTLLNIVSDEKSYDPDDKRASRPKPSEGKTTHAIYLAPAAKGCYCAEALLYDESDEPQARLSFAGGGFEPALSLIESVSNGEAEALAAQIPSRCARDQAVKEVENILPRGNERISVAVGEDGSERTELKRADLIDFASMRLATGEYIDGSIIARVVGVDFEAEKIGLRPTNGKKKFWVDYDPDIEDRLVSNRLRPMTVNCRYRYDINGDIDDVKDASGIEELDLRVVVVSEFEAGGETIRLKEPLSIEVGLDEDAGQVFIAECEPLGMVVFAEHQDEIRQEVLDDLAWRWSYIVNAPEETLAEDAVAARRNLLGLVGA</sequence>
<dbReference type="KEGG" id="tio:INP52_06675"/>
<feature type="region of interest" description="Disordered" evidence="1">
    <location>
        <begin position="50"/>
        <end position="69"/>
    </location>
</feature>
<name>A0A7S7M914_9ACTN</name>
<evidence type="ECO:0000256" key="1">
    <source>
        <dbReference type="SAM" id="MobiDB-lite"/>
    </source>
</evidence>
<dbReference type="EMBL" id="CP063767">
    <property type="protein sequence ID" value="QOY60098.1"/>
    <property type="molecule type" value="Genomic_DNA"/>
</dbReference>
<dbReference type="AlphaFoldDB" id="A0A7S7M914"/>
<evidence type="ECO:0000313" key="3">
    <source>
        <dbReference type="Proteomes" id="UP000593735"/>
    </source>
</evidence>
<organism evidence="2 3">
    <name type="scientific">Thermophilibacter immobilis</name>
    <dbReference type="NCBI Taxonomy" id="2779519"/>
    <lineage>
        <taxon>Bacteria</taxon>
        <taxon>Bacillati</taxon>
        <taxon>Actinomycetota</taxon>
        <taxon>Coriobacteriia</taxon>
        <taxon>Coriobacteriales</taxon>
        <taxon>Atopobiaceae</taxon>
        <taxon>Thermophilibacter</taxon>
    </lineage>
</organism>
<evidence type="ECO:0000313" key="2">
    <source>
        <dbReference type="EMBL" id="QOY60098.1"/>
    </source>
</evidence>
<keyword evidence="3" id="KW-1185">Reference proteome</keyword>
<proteinExistence type="predicted"/>
<dbReference type="RefSeq" id="WP_194370200.1">
    <property type="nucleotide sequence ID" value="NZ_CP063767.1"/>
</dbReference>
<accession>A0A7S7M914</accession>
<reference evidence="2 3" key="1">
    <citation type="submission" date="2020-10" db="EMBL/GenBank/DDBJ databases">
        <title>Olsenella immobilis sp.nov., isolated from the mud in a fermentation cellar used for the production of Chinese strong-flavoured liquor.</title>
        <authorList>
            <person name="Lu L."/>
        </authorList>
    </citation>
    <scope>NUCLEOTIDE SEQUENCE [LARGE SCALE GENOMIC DNA]</scope>
    <source>
        <strain evidence="2 3">LZLJ-2</strain>
    </source>
</reference>
<gene>
    <name evidence="2" type="ORF">INP52_06675</name>
</gene>